<keyword evidence="12" id="KW-1185">Reference proteome</keyword>
<dbReference type="AlphaFoldDB" id="A0AAD9K646"/>
<gene>
    <name evidence="11" type="ORF">LSH36_53g06073</name>
</gene>
<evidence type="ECO:0000256" key="2">
    <source>
        <dbReference type="ARBA" id="ARBA00022723"/>
    </source>
</evidence>
<name>A0AAD9K646_9ANNE</name>
<feature type="domain" description="Tim10-like" evidence="10">
    <location>
        <begin position="12"/>
        <end position="68"/>
    </location>
</feature>
<dbReference type="InterPro" id="IPR050673">
    <property type="entry name" value="Mito_inner_translocase_sub"/>
</dbReference>
<dbReference type="EMBL" id="JAODUP010000053">
    <property type="protein sequence ID" value="KAK2165231.1"/>
    <property type="molecule type" value="Genomic_DNA"/>
</dbReference>
<keyword evidence="2" id="KW-0479">Metal-binding</keyword>
<dbReference type="GO" id="GO:0046872">
    <property type="term" value="F:metal ion binding"/>
    <property type="evidence" value="ECO:0007669"/>
    <property type="project" value="UniProtKB-KW"/>
</dbReference>
<keyword evidence="5 8" id="KW-0811">Translocation</keyword>
<keyword evidence="1 8" id="KW-0813">Transport</keyword>
<dbReference type="Proteomes" id="UP001208570">
    <property type="component" value="Unassembled WGS sequence"/>
</dbReference>
<evidence type="ECO:0000256" key="1">
    <source>
        <dbReference type="ARBA" id="ARBA00022448"/>
    </source>
</evidence>
<keyword evidence="8" id="KW-0472">Membrane</keyword>
<keyword evidence="4 8" id="KW-0653">Protein transport</keyword>
<evidence type="ECO:0000256" key="3">
    <source>
        <dbReference type="ARBA" id="ARBA00022833"/>
    </source>
</evidence>
<dbReference type="GO" id="GO:0005743">
    <property type="term" value="C:mitochondrial inner membrane"/>
    <property type="evidence" value="ECO:0007669"/>
    <property type="project" value="UniProtKB-SubCell"/>
</dbReference>
<proteinExistence type="inferred from homology"/>
<accession>A0AAD9K646</accession>
<evidence type="ECO:0000256" key="5">
    <source>
        <dbReference type="ARBA" id="ARBA00023010"/>
    </source>
</evidence>
<comment type="function">
    <text evidence="8">Mitochondrial intermembrane chaperone that participates in the import and insertion of some multi-pass transmembrane proteins into the mitochondrial inner membrane. Also required for the transfer of beta-barrel precursors from the TOM complex to the sorting and assembly machinery (SAM complex) of the outer membrane. Acts as a chaperone-like protein that protects the hydrophobic precursors from aggregation and guide them through the mitochondrial intermembrane space.</text>
</comment>
<dbReference type="Gene3D" id="1.10.287.810">
    <property type="entry name" value="Mitochondrial import inner membrane translocase subunit tim13 like domains"/>
    <property type="match status" value="1"/>
</dbReference>
<dbReference type="SUPFAM" id="SSF144122">
    <property type="entry name" value="Tim10-like"/>
    <property type="match status" value="1"/>
</dbReference>
<dbReference type="InterPro" id="IPR035427">
    <property type="entry name" value="Tim10-like_dom_sf"/>
</dbReference>
<keyword evidence="3" id="KW-0862">Zinc</keyword>
<keyword evidence="8" id="KW-0999">Mitochondrion inner membrane</keyword>
<feature type="compositionally biased region" description="Polar residues" evidence="9">
    <location>
        <begin position="107"/>
        <end position="117"/>
    </location>
</feature>
<evidence type="ECO:0000256" key="8">
    <source>
        <dbReference type="RuleBase" id="RU367043"/>
    </source>
</evidence>
<feature type="compositionally biased region" description="Polar residues" evidence="9">
    <location>
        <begin position="87"/>
        <end position="100"/>
    </location>
</feature>
<evidence type="ECO:0000256" key="6">
    <source>
        <dbReference type="ARBA" id="ARBA00023128"/>
    </source>
</evidence>
<dbReference type="Pfam" id="PF02953">
    <property type="entry name" value="zf-Tim10_DDP"/>
    <property type="match status" value="1"/>
</dbReference>
<dbReference type="InterPro" id="IPR004217">
    <property type="entry name" value="Tim10-like"/>
</dbReference>
<evidence type="ECO:0000256" key="9">
    <source>
        <dbReference type="SAM" id="MobiDB-lite"/>
    </source>
</evidence>
<evidence type="ECO:0000259" key="10">
    <source>
        <dbReference type="Pfam" id="PF02953"/>
    </source>
</evidence>
<reference evidence="11" key="1">
    <citation type="journal article" date="2023" name="Mol. Biol. Evol.">
        <title>Third-Generation Sequencing Reveals the Adaptive Role of the Epigenome in Three Deep-Sea Polychaetes.</title>
        <authorList>
            <person name="Perez M."/>
            <person name="Aroh O."/>
            <person name="Sun Y."/>
            <person name="Lan Y."/>
            <person name="Juniper S.K."/>
            <person name="Young C.R."/>
            <person name="Angers B."/>
            <person name="Qian P.Y."/>
        </authorList>
    </citation>
    <scope>NUCLEOTIDE SEQUENCE</scope>
    <source>
        <strain evidence="11">P08H-3</strain>
    </source>
</reference>
<organism evidence="11 12">
    <name type="scientific">Paralvinella palmiformis</name>
    <dbReference type="NCBI Taxonomy" id="53620"/>
    <lineage>
        <taxon>Eukaryota</taxon>
        <taxon>Metazoa</taxon>
        <taxon>Spiralia</taxon>
        <taxon>Lophotrochozoa</taxon>
        <taxon>Annelida</taxon>
        <taxon>Polychaeta</taxon>
        <taxon>Sedentaria</taxon>
        <taxon>Canalipalpata</taxon>
        <taxon>Terebellida</taxon>
        <taxon>Terebelliformia</taxon>
        <taxon>Alvinellidae</taxon>
        <taxon>Paralvinella</taxon>
    </lineage>
</organism>
<evidence type="ECO:0000256" key="4">
    <source>
        <dbReference type="ARBA" id="ARBA00022927"/>
    </source>
</evidence>
<evidence type="ECO:0000313" key="11">
    <source>
        <dbReference type="EMBL" id="KAK2165231.1"/>
    </source>
</evidence>
<comment type="subcellular location">
    <subcellularLocation>
        <location evidence="8">Mitochondrion inner membrane</location>
        <topology evidence="8">Peripheral membrane protein</topology>
        <orientation evidence="8">Intermembrane side</orientation>
    </subcellularLocation>
</comment>
<keyword evidence="8" id="KW-0143">Chaperone</keyword>
<feature type="region of interest" description="Disordered" evidence="9">
    <location>
        <begin position="74"/>
        <end position="117"/>
    </location>
</feature>
<dbReference type="GO" id="GO:0015031">
    <property type="term" value="P:protein transport"/>
    <property type="evidence" value="ECO:0007669"/>
    <property type="project" value="UniProtKB-KW"/>
</dbReference>
<keyword evidence="6 8" id="KW-0496">Mitochondrion</keyword>
<evidence type="ECO:0000256" key="7">
    <source>
        <dbReference type="ARBA" id="ARBA00023157"/>
    </source>
</evidence>
<evidence type="ECO:0000313" key="12">
    <source>
        <dbReference type="Proteomes" id="UP001208570"/>
    </source>
</evidence>
<comment type="similarity">
    <text evidence="8">Belongs to the small Tim family.</text>
</comment>
<comment type="subunit">
    <text evidence="8">Heterohexamer.</text>
</comment>
<keyword evidence="7 8" id="KW-1015">Disulfide bond</keyword>
<comment type="caution">
    <text evidence="11">The sequence shown here is derived from an EMBL/GenBank/DDBJ whole genome shotgun (WGS) entry which is preliminary data.</text>
</comment>
<protein>
    <recommendedName>
        <fullName evidence="8">Mitochondrial import inner membrane translocase subunit</fullName>
    </recommendedName>
</protein>
<comment type="domain">
    <text evidence="8">The twin CX3C motif contains 4 conserved Cys residues that form 2 disulfide bonds in the mitochondrial intermembrane space.</text>
</comment>
<dbReference type="PANTHER" id="PTHR13172">
    <property type="entry name" value="MITOCHONDRIAL IMPORT INNER MEMBRANE TRANSLOCASE SUBUNIT TIM9B"/>
    <property type="match status" value="1"/>
</dbReference>
<sequence length="117" mass="13440">MSLIKQGINDVSNLKDILLTYNKITEECFSRCTSNFNSRELTDLEKSCVDGCCFKHVNSNQRMMVSFMQIQSNKQKQMMEEVEKQQGNIKQQTNNDSLIDQSHDKVPSNNTTKPDAE</sequence>